<accession>A0A7J8JW45</accession>
<dbReference type="Proteomes" id="UP000550707">
    <property type="component" value="Unassembled WGS sequence"/>
</dbReference>
<reference evidence="3 4" key="1">
    <citation type="journal article" date="2020" name="Nature">
        <title>Six reference-quality genomes reveal evolution of bat adaptations.</title>
        <authorList>
            <person name="Jebb D."/>
            <person name="Huang Z."/>
            <person name="Pippel M."/>
            <person name="Hughes G.M."/>
            <person name="Lavrichenko K."/>
            <person name="Devanna P."/>
            <person name="Winkler S."/>
            <person name="Jermiin L.S."/>
            <person name="Skirmuntt E.C."/>
            <person name="Katzourakis A."/>
            <person name="Burkitt-Gray L."/>
            <person name="Ray D.A."/>
            <person name="Sullivan K.A.M."/>
            <person name="Roscito J.G."/>
            <person name="Kirilenko B.M."/>
            <person name="Davalos L.M."/>
            <person name="Corthals A.P."/>
            <person name="Power M.L."/>
            <person name="Jones G."/>
            <person name="Ransome R.D."/>
            <person name="Dechmann D.K.N."/>
            <person name="Locatelli A.G."/>
            <person name="Puechmaille S.J."/>
            <person name="Fedrigo O."/>
            <person name="Jarvis E.D."/>
            <person name="Hiller M."/>
            <person name="Vernes S.C."/>
            <person name="Myers E.W."/>
            <person name="Teeling E.C."/>
        </authorList>
    </citation>
    <scope>NUCLEOTIDE SEQUENCE [LARGE SCALE GENOMIC DNA]</scope>
    <source>
        <strain evidence="3">MMolMol1</strain>
        <tissue evidence="3">Muscle</tissue>
    </source>
</reference>
<evidence type="ECO:0000256" key="2">
    <source>
        <dbReference type="SAM" id="SignalP"/>
    </source>
</evidence>
<organism evidence="3 4">
    <name type="scientific">Molossus molossus</name>
    <name type="common">Pallas' mastiff bat</name>
    <name type="synonym">Vespertilio molossus</name>
    <dbReference type="NCBI Taxonomy" id="27622"/>
    <lineage>
        <taxon>Eukaryota</taxon>
        <taxon>Metazoa</taxon>
        <taxon>Chordata</taxon>
        <taxon>Craniata</taxon>
        <taxon>Vertebrata</taxon>
        <taxon>Euteleostomi</taxon>
        <taxon>Mammalia</taxon>
        <taxon>Eutheria</taxon>
        <taxon>Laurasiatheria</taxon>
        <taxon>Chiroptera</taxon>
        <taxon>Yangochiroptera</taxon>
        <taxon>Molossidae</taxon>
        <taxon>Molossus</taxon>
    </lineage>
</organism>
<dbReference type="InParanoid" id="A0A7J8JW45"/>
<gene>
    <name evidence="3" type="ORF">HJG59_008067</name>
</gene>
<proteinExistence type="predicted"/>
<comment type="caution">
    <text evidence="3">The sequence shown here is derived from an EMBL/GenBank/DDBJ whole genome shotgun (WGS) entry which is preliminary data.</text>
</comment>
<sequence>MLLYQFLAQIVPDLLLGVLSGPFCVPCPPAPSLWVGWFCWLCLQAPLLPGTEVLQVLAAGPEPGGDQPCPGALAPPASETSSRTRSAARRSGRSRCTLSHREGKCSLQRSTPLPQVTALRPLTRCSSQQETSSASLHPAANLTLGAAAGLPRGEAAPAASLLLVHCRVAPARLWLLLALPQPPEGRSVCLRAVPRHSRVQ</sequence>
<feature type="chain" id="PRO_5029806336" evidence="2">
    <location>
        <begin position="21"/>
        <end position="200"/>
    </location>
</feature>
<feature type="signal peptide" evidence="2">
    <location>
        <begin position="1"/>
        <end position="20"/>
    </location>
</feature>
<dbReference type="AlphaFoldDB" id="A0A7J8JW45"/>
<name>A0A7J8JW45_MOLMO</name>
<dbReference type="EMBL" id="JACASF010000001">
    <property type="protein sequence ID" value="KAF6501086.1"/>
    <property type="molecule type" value="Genomic_DNA"/>
</dbReference>
<keyword evidence="4" id="KW-1185">Reference proteome</keyword>
<feature type="region of interest" description="Disordered" evidence="1">
    <location>
        <begin position="65"/>
        <end position="106"/>
    </location>
</feature>
<keyword evidence="2" id="KW-0732">Signal</keyword>
<evidence type="ECO:0000256" key="1">
    <source>
        <dbReference type="SAM" id="MobiDB-lite"/>
    </source>
</evidence>
<evidence type="ECO:0000313" key="4">
    <source>
        <dbReference type="Proteomes" id="UP000550707"/>
    </source>
</evidence>
<evidence type="ECO:0000313" key="3">
    <source>
        <dbReference type="EMBL" id="KAF6501086.1"/>
    </source>
</evidence>
<protein>
    <submittedName>
        <fullName evidence="3">Uncharacterized protein</fullName>
    </submittedName>
</protein>